<evidence type="ECO:0000313" key="1">
    <source>
        <dbReference type="EMBL" id="OOR03672.1"/>
    </source>
</evidence>
<name>A0A1S9T1B8_BACMY</name>
<gene>
    <name evidence="1" type="ORF">BW900_25910</name>
</gene>
<dbReference type="EMBL" id="MUAI01000037">
    <property type="protein sequence ID" value="OOR03672.1"/>
    <property type="molecule type" value="Genomic_DNA"/>
</dbReference>
<dbReference type="SUPFAM" id="SSF141694">
    <property type="entry name" value="AF2212/PG0164-like"/>
    <property type="match status" value="1"/>
</dbReference>
<comment type="caution">
    <text evidence="1">The sequence shown here is derived from an EMBL/GenBank/DDBJ whole genome shotgun (WGS) entry which is preliminary data.</text>
</comment>
<dbReference type="RefSeq" id="WP_078177055.1">
    <property type="nucleotide sequence ID" value="NZ_MUAI01000037.1"/>
</dbReference>
<dbReference type="AlphaFoldDB" id="A0A1S9T1B8"/>
<organism evidence="1 2">
    <name type="scientific">Bacillus mycoides</name>
    <dbReference type="NCBI Taxonomy" id="1405"/>
    <lineage>
        <taxon>Bacteria</taxon>
        <taxon>Bacillati</taxon>
        <taxon>Bacillota</taxon>
        <taxon>Bacilli</taxon>
        <taxon>Bacillales</taxon>
        <taxon>Bacillaceae</taxon>
        <taxon>Bacillus</taxon>
        <taxon>Bacillus cereus group</taxon>
    </lineage>
</organism>
<evidence type="ECO:0008006" key="3">
    <source>
        <dbReference type="Google" id="ProtNLM"/>
    </source>
</evidence>
<sequence length="149" mass="17049">MLIQMKNILEYKNNHFVIEVPKELLPEEVRIRPIKGTINNHKYKGLLTELQENVYITLSPGWMNACNLKIGDLVEVNLKILEIGLPSQKVPVEVLTKLNEKGISIDILSPSEKQQLFSSVAESRTPEIREKRIQAIINACILKHNRNNN</sequence>
<dbReference type="Proteomes" id="UP000190696">
    <property type="component" value="Unassembled WGS sequence"/>
</dbReference>
<evidence type="ECO:0000313" key="2">
    <source>
        <dbReference type="Proteomes" id="UP000190696"/>
    </source>
</evidence>
<accession>A0A1S9T1B8</accession>
<protein>
    <recommendedName>
        <fullName evidence="3">DUF1905 domain-containing protein</fullName>
    </recommendedName>
</protein>
<proteinExistence type="predicted"/>
<reference evidence="1 2" key="1">
    <citation type="submission" date="2017-01" db="EMBL/GenBank/DDBJ databases">
        <title>Bacillus cereus isolates.</title>
        <authorList>
            <person name="Beno S.M."/>
        </authorList>
    </citation>
    <scope>NUCLEOTIDE SEQUENCE [LARGE SCALE GENOMIC DNA]</scope>
    <source>
        <strain evidence="1 2">FSL W7-1108</strain>
    </source>
</reference>